<name>A0ABD2XPS3_9HYME</name>
<comment type="caution">
    <text evidence="1">The sequence shown here is derived from an EMBL/GenBank/DDBJ whole genome shotgun (WGS) entry which is preliminary data.</text>
</comment>
<evidence type="ECO:0000313" key="1">
    <source>
        <dbReference type="EMBL" id="KAL3407200.1"/>
    </source>
</evidence>
<accession>A0ABD2XPS3</accession>
<gene>
    <name evidence="1" type="ORF">TKK_000669</name>
</gene>
<keyword evidence="2" id="KW-1185">Reference proteome</keyword>
<sequence length="196" mass="22498">MDPRCLPQSRACHANSPAYVSSKIIPRSIFYLFLRRIIFLARTRAATDARCCNFERAARDIFSRKKLCIAPIKRVYATSNRLILSCTISCLSLPSHDTICTYIGASWAHERIYASPNDAHTHTHTHTPIICMKYKRRVQRIIRFLNKFRMHTYRNITRIPKSASKIIASPLSGSNCNRAQLGERMFLLPSKISQVD</sequence>
<dbReference type="EMBL" id="JBJJXI010000014">
    <property type="protein sequence ID" value="KAL3407200.1"/>
    <property type="molecule type" value="Genomic_DNA"/>
</dbReference>
<proteinExistence type="predicted"/>
<organism evidence="1 2">
    <name type="scientific">Trichogramma kaykai</name>
    <dbReference type="NCBI Taxonomy" id="54128"/>
    <lineage>
        <taxon>Eukaryota</taxon>
        <taxon>Metazoa</taxon>
        <taxon>Ecdysozoa</taxon>
        <taxon>Arthropoda</taxon>
        <taxon>Hexapoda</taxon>
        <taxon>Insecta</taxon>
        <taxon>Pterygota</taxon>
        <taxon>Neoptera</taxon>
        <taxon>Endopterygota</taxon>
        <taxon>Hymenoptera</taxon>
        <taxon>Apocrita</taxon>
        <taxon>Proctotrupomorpha</taxon>
        <taxon>Chalcidoidea</taxon>
        <taxon>Trichogrammatidae</taxon>
        <taxon>Trichogramma</taxon>
    </lineage>
</organism>
<reference evidence="1 2" key="1">
    <citation type="journal article" date="2024" name="bioRxiv">
        <title>A reference genome for Trichogramma kaykai: A tiny desert-dwelling parasitoid wasp with competing sex-ratio distorters.</title>
        <authorList>
            <person name="Culotta J."/>
            <person name="Lindsey A.R."/>
        </authorList>
    </citation>
    <scope>NUCLEOTIDE SEQUENCE [LARGE SCALE GENOMIC DNA]</scope>
    <source>
        <strain evidence="1 2">KSX58</strain>
    </source>
</reference>
<protein>
    <submittedName>
        <fullName evidence="1">Uncharacterized protein</fullName>
    </submittedName>
</protein>
<evidence type="ECO:0000313" key="2">
    <source>
        <dbReference type="Proteomes" id="UP001627154"/>
    </source>
</evidence>
<dbReference type="Proteomes" id="UP001627154">
    <property type="component" value="Unassembled WGS sequence"/>
</dbReference>
<dbReference type="AlphaFoldDB" id="A0ABD2XPS3"/>